<name>A0A5C3KXE6_COPMA</name>
<keyword evidence="3" id="KW-1185">Reference proteome</keyword>
<dbReference type="STRING" id="230819.A0A5C3KXE6"/>
<dbReference type="EMBL" id="ML210188">
    <property type="protein sequence ID" value="TFK25311.1"/>
    <property type="molecule type" value="Genomic_DNA"/>
</dbReference>
<feature type="region of interest" description="Disordered" evidence="1">
    <location>
        <begin position="232"/>
        <end position="273"/>
    </location>
</feature>
<dbReference type="OrthoDB" id="3269297at2759"/>
<gene>
    <name evidence="2" type="ORF">FA15DRAFT_639771</name>
</gene>
<proteinExistence type="predicted"/>
<dbReference type="AlphaFoldDB" id="A0A5C3KXE6"/>
<accession>A0A5C3KXE6</accession>
<dbReference type="Proteomes" id="UP000307440">
    <property type="component" value="Unassembled WGS sequence"/>
</dbReference>
<feature type="compositionally biased region" description="Acidic residues" evidence="1">
    <location>
        <begin position="259"/>
        <end position="273"/>
    </location>
</feature>
<evidence type="ECO:0000313" key="3">
    <source>
        <dbReference type="Proteomes" id="UP000307440"/>
    </source>
</evidence>
<evidence type="ECO:0000313" key="2">
    <source>
        <dbReference type="EMBL" id="TFK25311.1"/>
    </source>
</evidence>
<evidence type="ECO:0000256" key="1">
    <source>
        <dbReference type="SAM" id="MobiDB-lite"/>
    </source>
</evidence>
<reference evidence="2 3" key="1">
    <citation type="journal article" date="2019" name="Nat. Ecol. Evol.">
        <title>Megaphylogeny resolves global patterns of mushroom evolution.</title>
        <authorList>
            <person name="Varga T."/>
            <person name="Krizsan K."/>
            <person name="Foldi C."/>
            <person name="Dima B."/>
            <person name="Sanchez-Garcia M."/>
            <person name="Sanchez-Ramirez S."/>
            <person name="Szollosi G.J."/>
            <person name="Szarkandi J.G."/>
            <person name="Papp V."/>
            <person name="Albert L."/>
            <person name="Andreopoulos W."/>
            <person name="Angelini C."/>
            <person name="Antonin V."/>
            <person name="Barry K.W."/>
            <person name="Bougher N.L."/>
            <person name="Buchanan P."/>
            <person name="Buyck B."/>
            <person name="Bense V."/>
            <person name="Catcheside P."/>
            <person name="Chovatia M."/>
            <person name="Cooper J."/>
            <person name="Damon W."/>
            <person name="Desjardin D."/>
            <person name="Finy P."/>
            <person name="Geml J."/>
            <person name="Haridas S."/>
            <person name="Hughes K."/>
            <person name="Justo A."/>
            <person name="Karasinski D."/>
            <person name="Kautmanova I."/>
            <person name="Kiss B."/>
            <person name="Kocsube S."/>
            <person name="Kotiranta H."/>
            <person name="LaButti K.M."/>
            <person name="Lechner B.E."/>
            <person name="Liimatainen K."/>
            <person name="Lipzen A."/>
            <person name="Lukacs Z."/>
            <person name="Mihaltcheva S."/>
            <person name="Morgado L.N."/>
            <person name="Niskanen T."/>
            <person name="Noordeloos M.E."/>
            <person name="Ohm R.A."/>
            <person name="Ortiz-Santana B."/>
            <person name="Ovrebo C."/>
            <person name="Racz N."/>
            <person name="Riley R."/>
            <person name="Savchenko A."/>
            <person name="Shiryaev A."/>
            <person name="Soop K."/>
            <person name="Spirin V."/>
            <person name="Szebenyi C."/>
            <person name="Tomsovsky M."/>
            <person name="Tulloss R.E."/>
            <person name="Uehling J."/>
            <person name="Grigoriev I.V."/>
            <person name="Vagvolgyi C."/>
            <person name="Papp T."/>
            <person name="Martin F.M."/>
            <person name="Miettinen O."/>
            <person name="Hibbett D.S."/>
            <person name="Nagy L.G."/>
        </authorList>
    </citation>
    <scope>NUCLEOTIDE SEQUENCE [LARGE SCALE GENOMIC DNA]</scope>
    <source>
        <strain evidence="2 3">CBS 121175</strain>
    </source>
</reference>
<protein>
    <submittedName>
        <fullName evidence="2">Uncharacterized protein</fullName>
    </submittedName>
</protein>
<organism evidence="2 3">
    <name type="scientific">Coprinopsis marcescibilis</name>
    <name type="common">Agaric fungus</name>
    <name type="synonym">Psathyrella marcescibilis</name>
    <dbReference type="NCBI Taxonomy" id="230819"/>
    <lineage>
        <taxon>Eukaryota</taxon>
        <taxon>Fungi</taxon>
        <taxon>Dikarya</taxon>
        <taxon>Basidiomycota</taxon>
        <taxon>Agaricomycotina</taxon>
        <taxon>Agaricomycetes</taxon>
        <taxon>Agaricomycetidae</taxon>
        <taxon>Agaricales</taxon>
        <taxon>Agaricineae</taxon>
        <taxon>Psathyrellaceae</taxon>
        <taxon>Coprinopsis</taxon>
    </lineage>
</organism>
<sequence>MDNVPTTTTPPSTPSLRRTAAHLDADPALFTPSKRMRSMYAALSSMSSGSILLSKAPITSNTTIAPPLIEDLPPLKQPDWSLATRRPVNVSHERLEQENEILRTHLKYAATVNQAQAGIIEGAHATMVIQNLHLRKLNGALYGREKRREPTRTLVIDSSRGQVFSSAEVLEGLRLQEEAKRVKAAAKQARASNRTAKKDAMAKLEAEWVKIKEKHVENLVEWERTCERLQSEGVLRKNMPPKPKRQLKPTLPDDHGAVGDDDDEEEEEDEGDR</sequence>